<reference evidence="1" key="2">
    <citation type="journal article" date="2023" name="IMA Fungus">
        <title>Comparative genomic study of the Penicillium genus elucidates a diverse pangenome and 15 lateral gene transfer events.</title>
        <authorList>
            <person name="Petersen C."/>
            <person name="Sorensen T."/>
            <person name="Nielsen M.R."/>
            <person name="Sondergaard T.E."/>
            <person name="Sorensen J.L."/>
            <person name="Fitzpatrick D.A."/>
            <person name="Frisvad J.C."/>
            <person name="Nielsen K.L."/>
        </authorList>
    </citation>
    <scope>NUCLEOTIDE SEQUENCE</scope>
    <source>
        <strain evidence="1">IBT 16849</strain>
    </source>
</reference>
<organism evidence="1 2">
    <name type="scientific">Penicillium cf. griseofulvum</name>
    <dbReference type="NCBI Taxonomy" id="2972120"/>
    <lineage>
        <taxon>Eukaryota</taxon>
        <taxon>Fungi</taxon>
        <taxon>Dikarya</taxon>
        <taxon>Ascomycota</taxon>
        <taxon>Pezizomycotina</taxon>
        <taxon>Eurotiomycetes</taxon>
        <taxon>Eurotiomycetidae</taxon>
        <taxon>Eurotiales</taxon>
        <taxon>Aspergillaceae</taxon>
        <taxon>Penicillium</taxon>
    </lineage>
</organism>
<comment type="caution">
    <text evidence="1">The sequence shown here is derived from an EMBL/GenBank/DDBJ whole genome shotgun (WGS) entry which is preliminary data.</text>
</comment>
<accession>A0A9W9MQL7</accession>
<evidence type="ECO:0000313" key="2">
    <source>
        <dbReference type="Proteomes" id="UP001150879"/>
    </source>
</evidence>
<evidence type="ECO:0000313" key="1">
    <source>
        <dbReference type="EMBL" id="KAJ5205689.1"/>
    </source>
</evidence>
<protein>
    <submittedName>
        <fullName evidence="1">Uncharacterized protein</fullName>
    </submittedName>
</protein>
<dbReference type="EMBL" id="JAPQKP010000002">
    <property type="protein sequence ID" value="KAJ5205689.1"/>
    <property type="molecule type" value="Genomic_DNA"/>
</dbReference>
<keyword evidence="2" id="KW-1185">Reference proteome</keyword>
<name>A0A9W9MQL7_9EURO</name>
<proteinExistence type="predicted"/>
<sequence length="193" mass="21849">MNYYTWGDKTDEELDLERSGDICLLQRHRYGTFVNEQTPRQYPTDLKGLLQTEIELRENTQREIALKGKIEELAKERIDVAIVQDLQEDLSTLSKEYWILERQVLITGVHSQNGTCIKYFGKIALGEEAVVAETVDAVLIASQNGNLQLVIAPWSVLVARKRGGLHSTLSKNPKYRISSSLITTVHVHGITIE</sequence>
<dbReference type="Proteomes" id="UP001150879">
    <property type="component" value="Unassembled WGS sequence"/>
</dbReference>
<reference evidence="1" key="1">
    <citation type="submission" date="2022-11" db="EMBL/GenBank/DDBJ databases">
        <authorList>
            <person name="Petersen C."/>
        </authorList>
    </citation>
    <scope>NUCLEOTIDE SEQUENCE</scope>
    <source>
        <strain evidence="1">IBT 16849</strain>
    </source>
</reference>
<dbReference type="AlphaFoldDB" id="A0A9W9MQL7"/>
<gene>
    <name evidence="1" type="ORF">N7472_002137</name>
</gene>